<proteinExistence type="predicted"/>
<dbReference type="EMBL" id="KL596824">
    <property type="protein sequence ID" value="KER24068.1"/>
    <property type="molecule type" value="Genomic_DNA"/>
</dbReference>
<reference evidence="2 3" key="1">
    <citation type="submission" date="2013-11" db="EMBL/GenBank/DDBJ databases">
        <title>Opisthorchis viverrini - life in the bile duct.</title>
        <authorList>
            <person name="Young N.D."/>
            <person name="Nagarajan N."/>
            <person name="Lin S.J."/>
            <person name="Korhonen P.K."/>
            <person name="Jex A.R."/>
            <person name="Hall R.S."/>
            <person name="Safavi-Hemami H."/>
            <person name="Kaewkong W."/>
            <person name="Bertrand D."/>
            <person name="Gao S."/>
            <person name="Seet Q."/>
            <person name="Wongkham S."/>
            <person name="Teh B.T."/>
            <person name="Wongkham C."/>
            <person name="Intapan P.M."/>
            <person name="Maleewong W."/>
            <person name="Yang X."/>
            <person name="Hu M."/>
            <person name="Wang Z."/>
            <person name="Hofmann A."/>
            <person name="Sternberg P.W."/>
            <person name="Tan P."/>
            <person name="Wang J."/>
            <person name="Gasser R.B."/>
        </authorList>
    </citation>
    <scope>NUCLEOTIDE SEQUENCE [LARGE SCALE GENOMIC DNA]</scope>
</reference>
<keyword evidence="3" id="KW-1185">Reference proteome</keyword>
<evidence type="ECO:0000313" key="3">
    <source>
        <dbReference type="Proteomes" id="UP000054324"/>
    </source>
</evidence>
<dbReference type="Proteomes" id="UP000054324">
    <property type="component" value="Unassembled WGS sequence"/>
</dbReference>
<feature type="non-terminal residue" evidence="2">
    <location>
        <position position="205"/>
    </location>
</feature>
<dbReference type="KEGG" id="ovi:T265_14499"/>
<evidence type="ECO:0000256" key="1">
    <source>
        <dbReference type="SAM" id="MobiDB-lite"/>
    </source>
</evidence>
<sequence length="205" mass="22797">MVPLDGMAARHRRGVTAKRLSYLITARDIPSHSATLIGVSLGPDKILLVPASSRIRIQSSGYPDTYCIQRGRDGSVYRALTGMSVARIQPPPPDFPCLGLGNLAVSQPPCFLWIAWQLSTERVLRLNDYRSVQVDGPRQNQNKCKAKNPSSSEFHLTLPTFLPPTELSQHSQAHKDQRSLSVEPAMNHQLKPPKVEDQRTKPDRS</sequence>
<dbReference type="RefSeq" id="XP_009172196.1">
    <property type="nucleotide sequence ID" value="XM_009173932.1"/>
</dbReference>
<feature type="compositionally biased region" description="Polar residues" evidence="1">
    <location>
        <begin position="138"/>
        <end position="154"/>
    </location>
</feature>
<accession>A0A074ZAB3</accession>
<dbReference type="CTD" id="20328665"/>
<organism evidence="2 3">
    <name type="scientific">Opisthorchis viverrini</name>
    <name type="common">Southeast Asian liver fluke</name>
    <dbReference type="NCBI Taxonomy" id="6198"/>
    <lineage>
        <taxon>Eukaryota</taxon>
        <taxon>Metazoa</taxon>
        <taxon>Spiralia</taxon>
        <taxon>Lophotrochozoa</taxon>
        <taxon>Platyhelminthes</taxon>
        <taxon>Trematoda</taxon>
        <taxon>Digenea</taxon>
        <taxon>Opisthorchiida</taxon>
        <taxon>Opisthorchiata</taxon>
        <taxon>Opisthorchiidae</taxon>
        <taxon>Opisthorchis</taxon>
    </lineage>
</organism>
<name>A0A074ZAB3_OPIVI</name>
<evidence type="ECO:0000313" key="2">
    <source>
        <dbReference type="EMBL" id="KER24068.1"/>
    </source>
</evidence>
<gene>
    <name evidence="2" type="ORF">T265_14499</name>
</gene>
<feature type="region of interest" description="Disordered" evidence="1">
    <location>
        <begin position="135"/>
        <end position="205"/>
    </location>
</feature>
<dbReference type="AlphaFoldDB" id="A0A074ZAB3"/>
<feature type="compositionally biased region" description="Basic and acidic residues" evidence="1">
    <location>
        <begin position="193"/>
        <end position="205"/>
    </location>
</feature>
<feature type="compositionally biased region" description="Low complexity" evidence="1">
    <location>
        <begin position="156"/>
        <end position="165"/>
    </location>
</feature>
<dbReference type="OrthoDB" id="3945418at2759"/>
<dbReference type="GeneID" id="20328665"/>
<protein>
    <submittedName>
        <fullName evidence="2">Uncharacterized protein</fullName>
    </submittedName>
</protein>